<dbReference type="Proteomes" id="UP000276133">
    <property type="component" value="Unassembled WGS sequence"/>
</dbReference>
<dbReference type="AlphaFoldDB" id="A0A3M7S7B8"/>
<sequence length="73" mass="8414">KKLMNRNYFDLKKKIPTSYSKVSLAIKFAVQQFIGIVNSGSKHVITALYASNETYDVDKPHEMRFHPHCDSLL</sequence>
<keyword evidence="2" id="KW-1185">Reference proteome</keyword>
<organism evidence="1 2">
    <name type="scientific">Brachionus plicatilis</name>
    <name type="common">Marine rotifer</name>
    <name type="synonym">Brachionus muelleri</name>
    <dbReference type="NCBI Taxonomy" id="10195"/>
    <lineage>
        <taxon>Eukaryota</taxon>
        <taxon>Metazoa</taxon>
        <taxon>Spiralia</taxon>
        <taxon>Gnathifera</taxon>
        <taxon>Rotifera</taxon>
        <taxon>Eurotatoria</taxon>
        <taxon>Monogononta</taxon>
        <taxon>Pseudotrocha</taxon>
        <taxon>Ploima</taxon>
        <taxon>Brachionidae</taxon>
        <taxon>Brachionus</taxon>
    </lineage>
</organism>
<reference evidence="1 2" key="1">
    <citation type="journal article" date="2018" name="Sci. Rep.">
        <title>Genomic signatures of local adaptation to the degree of environmental predictability in rotifers.</title>
        <authorList>
            <person name="Franch-Gras L."/>
            <person name="Hahn C."/>
            <person name="Garcia-Roger E.M."/>
            <person name="Carmona M.J."/>
            <person name="Serra M."/>
            <person name="Gomez A."/>
        </authorList>
    </citation>
    <scope>NUCLEOTIDE SEQUENCE [LARGE SCALE GENOMIC DNA]</scope>
    <source>
        <strain evidence="1">HYR1</strain>
    </source>
</reference>
<name>A0A3M7S7B8_BRAPC</name>
<feature type="non-terminal residue" evidence="1">
    <location>
        <position position="73"/>
    </location>
</feature>
<evidence type="ECO:0000313" key="1">
    <source>
        <dbReference type="EMBL" id="RNA31671.1"/>
    </source>
</evidence>
<protein>
    <submittedName>
        <fullName evidence="1">Uncharacterized protein</fullName>
    </submittedName>
</protein>
<gene>
    <name evidence="1" type="ORF">BpHYR1_015362</name>
</gene>
<dbReference type="EMBL" id="REGN01001909">
    <property type="protein sequence ID" value="RNA31671.1"/>
    <property type="molecule type" value="Genomic_DNA"/>
</dbReference>
<accession>A0A3M7S7B8</accession>
<comment type="caution">
    <text evidence="1">The sequence shown here is derived from an EMBL/GenBank/DDBJ whole genome shotgun (WGS) entry which is preliminary data.</text>
</comment>
<evidence type="ECO:0000313" key="2">
    <source>
        <dbReference type="Proteomes" id="UP000276133"/>
    </source>
</evidence>
<feature type="non-terminal residue" evidence="1">
    <location>
        <position position="1"/>
    </location>
</feature>
<proteinExistence type="predicted"/>